<dbReference type="Gene3D" id="3.90.70.10">
    <property type="entry name" value="Cysteine proteinases"/>
    <property type="match status" value="2"/>
</dbReference>
<dbReference type="InterPro" id="IPR028889">
    <property type="entry name" value="USP"/>
</dbReference>
<dbReference type="VEuPathDB" id="TrichDB:TRFO_07258"/>
<evidence type="ECO:0000313" key="4">
    <source>
        <dbReference type="EMBL" id="OHT02078.1"/>
    </source>
</evidence>
<evidence type="ECO:0000256" key="1">
    <source>
        <dbReference type="RuleBase" id="RU366025"/>
    </source>
</evidence>
<dbReference type="GO" id="GO:0016579">
    <property type="term" value="P:protein deubiquitination"/>
    <property type="evidence" value="ECO:0007669"/>
    <property type="project" value="InterPro"/>
</dbReference>
<organism evidence="4 5">
    <name type="scientific">Tritrichomonas foetus</name>
    <dbReference type="NCBI Taxonomy" id="1144522"/>
    <lineage>
        <taxon>Eukaryota</taxon>
        <taxon>Metamonada</taxon>
        <taxon>Parabasalia</taxon>
        <taxon>Tritrichomonadida</taxon>
        <taxon>Tritrichomonadidae</taxon>
        <taxon>Tritrichomonas</taxon>
    </lineage>
</organism>
<protein>
    <recommendedName>
        <fullName evidence="1">Ubiquitin carboxyl-terminal hydrolase</fullName>
        <ecNumber evidence="1">3.4.19.12</ecNumber>
    </recommendedName>
</protein>
<dbReference type="RefSeq" id="XP_068355214.1">
    <property type="nucleotide sequence ID" value="XM_068493568.1"/>
</dbReference>
<dbReference type="InterPro" id="IPR018200">
    <property type="entry name" value="USP_CS"/>
</dbReference>
<keyword evidence="5" id="KW-1185">Reference proteome</keyword>
<keyword evidence="1" id="KW-0378">Hydrolase</keyword>
<gene>
    <name evidence="4" type="ORF">TRFO_07258</name>
</gene>
<comment type="catalytic activity">
    <reaction evidence="1">
        <text>Thiol-dependent hydrolysis of ester, thioester, amide, peptide and isopeptide bonds formed by the C-terminal Gly of ubiquitin (a 76-residue protein attached to proteins as an intracellular targeting signal).</text>
        <dbReference type="EC" id="3.4.19.12"/>
    </reaction>
</comment>
<feature type="compositionally biased region" description="Basic and acidic residues" evidence="2">
    <location>
        <begin position="503"/>
        <end position="565"/>
    </location>
</feature>
<dbReference type="GO" id="GO:0006508">
    <property type="term" value="P:proteolysis"/>
    <property type="evidence" value="ECO:0007669"/>
    <property type="project" value="UniProtKB-KW"/>
</dbReference>
<sequence>MRGSNTLTKRNSTTRNISYTNRCQKQKQVNSFEFSYQEKYHMIEELHGLSNLGNTCYMNSVLQCLLSLPLFINSLKTTESEVLENFRKFTQQNDPMIMKKMMGEKYSQYKSYNQQDAHEWIMNFINYIHDENKIDISPLFFGELEVITTFEKCGHSTIVLQQFLSLQLSLKAARRVLYVPYLINSSLCEENDLPNSNCIIVGRDKEGIKFNVQISPKYSEIFAMELPDFYNKETIILNPTYGFALIVMRTTSNISVSTPILVKVPLNDNSVNVQSIVLERIKDLWYRYKQDNIKFMIENGINSFSLSSEKPMCNEIINVILSDQMIETRNGFNGRRTSVNPVDFSLDELIEAYTRETQIIGGDTLECEQCHQKSCTYSRNRIVKIPKIFILKFERCWFNGDVIQRDNSKIFLPPKYNYLSKNYELRGIISHFGTQYFGHYTARGKRGNHWYNFNDRNVTQISEPMQNSETCIALYQLMTNEEDDIIPYKVTEDNMNISQSNEKNSHEEENPERIKVNKEEQNVNKEGKNVNKEGKNANKEEKNVNKEGKMNQEESVDIEKDNEQEKDETCLKRLYHFLQNHFKLFS</sequence>
<dbReference type="GO" id="GO:0004843">
    <property type="term" value="F:cysteine-type deubiquitinase activity"/>
    <property type="evidence" value="ECO:0007669"/>
    <property type="project" value="UniProtKB-UniRule"/>
</dbReference>
<dbReference type="SUPFAM" id="SSF54001">
    <property type="entry name" value="Cysteine proteinases"/>
    <property type="match status" value="1"/>
</dbReference>
<dbReference type="Proteomes" id="UP000179807">
    <property type="component" value="Unassembled WGS sequence"/>
</dbReference>
<accession>A0A1J4JX14</accession>
<dbReference type="Pfam" id="PF00443">
    <property type="entry name" value="UCH"/>
    <property type="match status" value="1"/>
</dbReference>
<keyword evidence="1" id="KW-0833">Ubl conjugation pathway</keyword>
<dbReference type="PROSITE" id="PS00972">
    <property type="entry name" value="USP_1"/>
    <property type="match status" value="1"/>
</dbReference>
<feature type="region of interest" description="Disordered" evidence="2">
    <location>
        <begin position="499"/>
        <end position="565"/>
    </location>
</feature>
<keyword evidence="1" id="KW-0788">Thiol protease</keyword>
<evidence type="ECO:0000313" key="5">
    <source>
        <dbReference type="Proteomes" id="UP000179807"/>
    </source>
</evidence>
<name>A0A1J4JX14_9EUKA</name>
<keyword evidence="1" id="KW-0645">Protease</keyword>
<dbReference type="GeneID" id="94828272"/>
<dbReference type="CDD" id="cd02257">
    <property type="entry name" value="Peptidase_C19"/>
    <property type="match status" value="1"/>
</dbReference>
<dbReference type="PANTHER" id="PTHR21646:SF23">
    <property type="entry name" value="UBIQUITIN CARBOXYL-TERMINAL HYDROLASE USP2"/>
    <property type="match status" value="1"/>
</dbReference>
<dbReference type="PANTHER" id="PTHR21646">
    <property type="entry name" value="UBIQUITIN CARBOXYL-TERMINAL HYDROLASE"/>
    <property type="match status" value="1"/>
</dbReference>
<comment type="similarity">
    <text evidence="1">Belongs to the peptidase C19 family.</text>
</comment>
<dbReference type="InterPro" id="IPR050185">
    <property type="entry name" value="Ub_carboxyl-term_hydrolase"/>
</dbReference>
<reference evidence="4" key="1">
    <citation type="submission" date="2016-10" db="EMBL/GenBank/DDBJ databases">
        <authorList>
            <person name="Benchimol M."/>
            <person name="Almeida L.G."/>
            <person name="Vasconcelos A.T."/>
            <person name="Perreira-Neves A."/>
            <person name="Rosa I.A."/>
            <person name="Tasca T."/>
            <person name="Bogo M.R."/>
            <person name="de Souza W."/>
        </authorList>
    </citation>
    <scope>NUCLEOTIDE SEQUENCE [LARGE SCALE GENOMIC DNA]</scope>
    <source>
        <strain evidence="4">K</strain>
    </source>
</reference>
<dbReference type="PROSITE" id="PS00973">
    <property type="entry name" value="USP_2"/>
    <property type="match status" value="1"/>
</dbReference>
<proteinExistence type="inferred from homology"/>
<evidence type="ECO:0000259" key="3">
    <source>
        <dbReference type="PROSITE" id="PS50235"/>
    </source>
</evidence>
<dbReference type="InterPro" id="IPR001394">
    <property type="entry name" value="Peptidase_C19_UCH"/>
</dbReference>
<dbReference type="InterPro" id="IPR038765">
    <property type="entry name" value="Papain-like_cys_pep_sf"/>
</dbReference>
<dbReference type="EC" id="3.4.19.12" evidence="1"/>
<dbReference type="OrthoDB" id="289038at2759"/>
<dbReference type="EMBL" id="MLAK01000882">
    <property type="protein sequence ID" value="OHT02078.1"/>
    <property type="molecule type" value="Genomic_DNA"/>
</dbReference>
<dbReference type="AlphaFoldDB" id="A0A1J4JX14"/>
<feature type="domain" description="USP" evidence="3">
    <location>
        <begin position="47"/>
        <end position="478"/>
    </location>
</feature>
<dbReference type="PROSITE" id="PS50235">
    <property type="entry name" value="USP_3"/>
    <property type="match status" value="1"/>
</dbReference>
<evidence type="ECO:0000256" key="2">
    <source>
        <dbReference type="SAM" id="MobiDB-lite"/>
    </source>
</evidence>
<comment type="caution">
    <text evidence="4">The sequence shown here is derived from an EMBL/GenBank/DDBJ whole genome shotgun (WGS) entry which is preliminary data.</text>
</comment>